<dbReference type="Gene3D" id="3.90.226.10">
    <property type="entry name" value="2-enoyl-CoA Hydratase, Chain A, domain 1"/>
    <property type="match status" value="1"/>
</dbReference>
<keyword evidence="4" id="KW-0378">Hydrolase</keyword>
<dbReference type="SUPFAM" id="SSF52096">
    <property type="entry name" value="ClpP/crotonase"/>
    <property type="match status" value="1"/>
</dbReference>
<dbReference type="GO" id="GO:0006515">
    <property type="term" value="P:protein quality control for misfolded or incompletely synthesized proteins"/>
    <property type="evidence" value="ECO:0007669"/>
    <property type="project" value="TreeGrafter"/>
</dbReference>
<dbReference type="NCBIfam" id="NF045542">
    <property type="entry name" value="Clp_rel_HeadMat"/>
    <property type="match status" value="1"/>
</dbReference>
<keyword evidence="3 7" id="KW-0645">Protease</keyword>
<dbReference type="GO" id="GO:0009368">
    <property type="term" value="C:endopeptidase Clp complex"/>
    <property type="evidence" value="ECO:0007669"/>
    <property type="project" value="TreeGrafter"/>
</dbReference>
<evidence type="ECO:0000256" key="1">
    <source>
        <dbReference type="ARBA" id="ARBA00007039"/>
    </source>
</evidence>
<dbReference type="InterPro" id="IPR029045">
    <property type="entry name" value="ClpP/crotonase-like_dom_sf"/>
</dbReference>
<dbReference type="InterPro" id="IPR023562">
    <property type="entry name" value="ClpP/TepA"/>
</dbReference>
<evidence type="ECO:0000256" key="2">
    <source>
        <dbReference type="ARBA" id="ARBA00022490"/>
    </source>
</evidence>
<gene>
    <name evidence="7" type="ORF">J3359_16580</name>
</gene>
<dbReference type="AlphaFoldDB" id="A0A975H936"/>
<comment type="similarity">
    <text evidence="1 6">Belongs to the peptidase S14 family.</text>
</comment>
<keyword evidence="5" id="KW-0720">Serine protease</keyword>
<accession>A0A975H936</accession>
<dbReference type="InterPro" id="IPR001907">
    <property type="entry name" value="ClpP"/>
</dbReference>
<dbReference type="Proteomes" id="UP000663920">
    <property type="component" value="Chromosome"/>
</dbReference>
<dbReference type="RefSeq" id="WP_208078196.1">
    <property type="nucleotide sequence ID" value="NZ_CP071869.1"/>
</dbReference>
<evidence type="ECO:0000256" key="5">
    <source>
        <dbReference type="ARBA" id="ARBA00022825"/>
    </source>
</evidence>
<organism evidence="7 8">
    <name type="scientific">Polaribacter cellanae</name>
    <dbReference type="NCBI Taxonomy" id="2818493"/>
    <lineage>
        <taxon>Bacteria</taxon>
        <taxon>Pseudomonadati</taxon>
        <taxon>Bacteroidota</taxon>
        <taxon>Flavobacteriia</taxon>
        <taxon>Flavobacteriales</taxon>
        <taxon>Flavobacteriaceae</taxon>
    </lineage>
</organism>
<dbReference type="GO" id="GO:0051117">
    <property type="term" value="F:ATPase binding"/>
    <property type="evidence" value="ECO:0007669"/>
    <property type="project" value="TreeGrafter"/>
</dbReference>
<reference evidence="7 8" key="1">
    <citation type="submission" date="2021-03" db="EMBL/GenBank/DDBJ databases">
        <title>Complete genome of Polaribacter_sp.SM13.</title>
        <authorList>
            <person name="Jeong S.W."/>
            <person name="Bae J.W."/>
        </authorList>
    </citation>
    <scope>NUCLEOTIDE SEQUENCE [LARGE SCALE GENOMIC DNA]</scope>
    <source>
        <strain evidence="7 8">SM13</strain>
    </source>
</reference>
<dbReference type="PANTHER" id="PTHR10381:SF70">
    <property type="entry name" value="ATP-DEPENDENT CLP PROTEASE PROTEOLYTIC SUBUNIT"/>
    <property type="match status" value="1"/>
</dbReference>
<protein>
    <recommendedName>
        <fullName evidence="6">ATP-dependent Clp protease proteolytic subunit</fullName>
    </recommendedName>
</protein>
<proteinExistence type="inferred from homology"/>
<dbReference type="GO" id="GO:0004252">
    <property type="term" value="F:serine-type endopeptidase activity"/>
    <property type="evidence" value="ECO:0007669"/>
    <property type="project" value="InterPro"/>
</dbReference>
<keyword evidence="2" id="KW-0963">Cytoplasm</keyword>
<name>A0A975H936_9FLAO</name>
<sequence length="331" mass="37359">MKELTIYGQIGREITDESFLQELKKVQGDFTLKINSPGGSVFQGYAIYNALKEHKGNITVHIDGVAASMASVICLAGNKIVMAKNAMYMIHNPTMSAQGDSKEMKKSADLLDKIKSILIEAYFEKTSIKKTKLSKMLDKETWLNSDEALKNGFIDEVKNNVLTKKVNSLANNPSEIFACYVINKSENMNKEVLKLLDLKKGASDEEIVKAVKKLKKQKKKEKKGEKATKESIDAILNMAEKEKKITPNLRGHFEKMLNLDYSGTNDLINEMIGIKIPISEMLVRGSSAKTPIEKDKSKWELDDYRKYAPNELKRKPKLYQELVAKAFPDEQ</sequence>
<evidence type="ECO:0000256" key="6">
    <source>
        <dbReference type="RuleBase" id="RU003567"/>
    </source>
</evidence>
<evidence type="ECO:0000256" key="4">
    <source>
        <dbReference type="ARBA" id="ARBA00022801"/>
    </source>
</evidence>
<evidence type="ECO:0000313" key="7">
    <source>
        <dbReference type="EMBL" id="QTE22395.1"/>
    </source>
</evidence>
<dbReference type="PRINTS" id="PR00127">
    <property type="entry name" value="CLPPROTEASEP"/>
</dbReference>
<dbReference type="EMBL" id="CP071869">
    <property type="protein sequence ID" value="QTE22395.1"/>
    <property type="molecule type" value="Genomic_DNA"/>
</dbReference>
<dbReference type="PANTHER" id="PTHR10381">
    <property type="entry name" value="ATP-DEPENDENT CLP PROTEASE PROTEOLYTIC SUBUNIT"/>
    <property type="match status" value="1"/>
</dbReference>
<dbReference type="Pfam" id="PF00574">
    <property type="entry name" value="CLP_protease"/>
    <property type="match status" value="1"/>
</dbReference>
<dbReference type="KEGG" id="pcea:J3359_16580"/>
<evidence type="ECO:0000313" key="8">
    <source>
        <dbReference type="Proteomes" id="UP000663920"/>
    </source>
</evidence>
<dbReference type="GO" id="GO:0004176">
    <property type="term" value="F:ATP-dependent peptidase activity"/>
    <property type="evidence" value="ECO:0007669"/>
    <property type="project" value="InterPro"/>
</dbReference>
<evidence type="ECO:0000256" key="3">
    <source>
        <dbReference type="ARBA" id="ARBA00022670"/>
    </source>
</evidence>
<dbReference type="CDD" id="cd07016">
    <property type="entry name" value="S14_ClpP_1"/>
    <property type="match status" value="1"/>
</dbReference>
<keyword evidence="8" id="KW-1185">Reference proteome</keyword>